<protein>
    <recommendedName>
        <fullName evidence="6">Major facilitator superfamily (MFS) profile domain-containing protein</fullName>
    </recommendedName>
</protein>
<feature type="transmembrane region" description="Helical" evidence="5">
    <location>
        <begin position="28"/>
        <end position="48"/>
    </location>
</feature>
<feature type="transmembrane region" description="Helical" evidence="5">
    <location>
        <begin position="60"/>
        <end position="77"/>
    </location>
</feature>
<comment type="subcellular location">
    <subcellularLocation>
        <location evidence="1">Membrane</location>
        <topology evidence="1">Multi-pass membrane protein</topology>
    </subcellularLocation>
</comment>
<evidence type="ECO:0000256" key="2">
    <source>
        <dbReference type="ARBA" id="ARBA00022692"/>
    </source>
</evidence>
<reference evidence="7" key="1">
    <citation type="journal article" date="2014" name="Front. Microbiol.">
        <title>High frequency of phylogenetically diverse reductive dehalogenase-homologous genes in deep subseafloor sedimentary metagenomes.</title>
        <authorList>
            <person name="Kawai M."/>
            <person name="Futagami T."/>
            <person name="Toyoda A."/>
            <person name="Takaki Y."/>
            <person name="Nishi S."/>
            <person name="Hori S."/>
            <person name="Arai W."/>
            <person name="Tsubouchi T."/>
            <person name="Morono Y."/>
            <person name="Uchiyama I."/>
            <person name="Ito T."/>
            <person name="Fujiyama A."/>
            <person name="Inagaki F."/>
            <person name="Takami H."/>
        </authorList>
    </citation>
    <scope>NUCLEOTIDE SEQUENCE</scope>
    <source>
        <strain evidence="7">Expedition CK06-06</strain>
    </source>
</reference>
<comment type="caution">
    <text evidence="7">The sequence shown here is derived from an EMBL/GenBank/DDBJ whole genome shotgun (WGS) entry which is preliminary data.</text>
</comment>
<gene>
    <name evidence="7" type="ORF">S01H1_19305</name>
</gene>
<dbReference type="SUPFAM" id="SSF103473">
    <property type="entry name" value="MFS general substrate transporter"/>
    <property type="match status" value="1"/>
</dbReference>
<dbReference type="AlphaFoldDB" id="X0UXU1"/>
<dbReference type="InterPro" id="IPR052528">
    <property type="entry name" value="Sugar_transport-like"/>
</dbReference>
<dbReference type="PANTHER" id="PTHR23526">
    <property type="entry name" value="INTEGRAL MEMBRANE TRANSPORT PROTEIN-RELATED"/>
    <property type="match status" value="1"/>
</dbReference>
<evidence type="ECO:0000256" key="1">
    <source>
        <dbReference type="ARBA" id="ARBA00004141"/>
    </source>
</evidence>
<dbReference type="PROSITE" id="PS00216">
    <property type="entry name" value="SUGAR_TRANSPORT_1"/>
    <property type="match status" value="2"/>
</dbReference>
<dbReference type="PANTHER" id="PTHR23526:SF2">
    <property type="entry name" value="MAJOR FACILITATOR SUPERFAMILY (MFS) PROFILE DOMAIN-CONTAINING PROTEIN"/>
    <property type="match status" value="1"/>
</dbReference>
<sequence length="309" mass="34033">SYTLFRMTDSMSYPFQSPYIRELGASPLVLGLMTSLGALLVALVRIPGAFIADRYGRRKVISVFTFGVAFSYLFYMLAPDWRFILIGVVAMNLSHVYVPALEALEADSIPAEKRGLGYSAINVLPMLPAMLTPPIGGYLVEKLGLVPGVRIAYGFAFAGGLATALIRAFFLRETLENPEEFRWAEVGSAFKDSIGSIARAWREMPREMVFLTVAMIIGAFEYPVFRIFMSLYALDVVGVGGFQWSLVSTAYMVAGLLVGFPIGRMIDSIGRKKSILLAYLFSTPVILLFILSKSFVHVLIANVLFAISQ</sequence>
<keyword evidence="4 5" id="KW-0472">Membrane</keyword>
<feature type="non-terminal residue" evidence="7">
    <location>
        <position position="309"/>
    </location>
</feature>
<dbReference type="InterPro" id="IPR020846">
    <property type="entry name" value="MFS_dom"/>
</dbReference>
<dbReference type="InterPro" id="IPR036259">
    <property type="entry name" value="MFS_trans_sf"/>
</dbReference>
<dbReference type="Gene3D" id="1.20.1250.20">
    <property type="entry name" value="MFS general substrate transporter like domains"/>
    <property type="match status" value="2"/>
</dbReference>
<dbReference type="PROSITE" id="PS50850">
    <property type="entry name" value="MFS"/>
    <property type="match status" value="1"/>
</dbReference>
<dbReference type="EMBL" id="BARS01010410">
    <property type="protein sequence ID" value="GAF93270.1"/>
    <property type="molecule type" value="Genomic_DNA"/>
</dbReference>
<dbReference type="GO" id="GO:0022857">
    <property type="term" value="F:transmembrane transporter activity"/>
    <property type="evidence" value="ECO:0007669"/>
    <property type="project" value="InterPro"/>
</dbReference>
<feature type="transmembrane region" description="Helical" evidence="5">
    <location>
        <begin position="241"/>
        <end position="263"/>
    </location>
</feature>
<dbReference type="GO" id="GO:0016020">
    <property type="term" value="C:membrane"/>
    <property type="evidence" value="ECO:0007669"/>
    <property type="project" value="UniProtKB-SubCell"/>
</dbReference>
<keyword evidence="3 5" id="KW-1133">Transmembrane helix</keyword>
<proteinExistence type="predicted"/>
<feature type="transmembrane region" description="Helical" evidence="5">
    <location>
        <begin position="275"/>
        <end position="307"/>
    </location>
</feature>
<dbReference type="InterPro" id="IPR005829">
    <property type="entry name" value="Sugar_transporter_CS"/>
</dbReference>
<evidence type="ECO:0000256" key="5">
    <source>
        <dbReference type="SAM" id="Phobius"/>
    </source>
</evidence>
<evidence type="ECO:0000256" key="3">
    <source>
        <dbReference type="ARBA" id="ARBA00022989"/>
    </source>
</evidence>
<name>X0UXU1_9ZZZZ</name>
<feature type="non-terminal residue" evidence="7">
    <location>
        <position position="1"/>
    </location>
</feature>
<feature type="domain" description="Major facilitator superfamily (MFS) profile" evidence="6">
    <location>
        <begin position="1"/>
        <end position="309"/>
    </location>
</feature>
<keyword evidence="2 5" id="KW-0812">Transmembrane</keyword>
<feature type="transmembrane region" description="Helical" evidence="5">
    <location>
        <begin position="208"/>
        <end position="229"/>
    </location>
</feature>
<organism evidence="7">
    <name type="scientific">marine sediment metagenome</name>
    <dbReference type="NCBI Taxonomy" id="412755"/>
    <lineage>
        <taxon>unclassified sequences</taxon>
        <taxon>metagenomes</taxon>
        <taxon>ecological metagenomes</taxon>
    </lineage>
</organism>
<evidence type="ECO:0000313" key="7">
    <source>
        <dbReference type="EMBL" id="GAF93270.1"/>
    </source>
</evidence>
<feature type="transmembrane region" description="Helical" evidence="5">
    <location>
        <begin position="151"/>
        <end position="170"/>
    </location>
</feature>
<evidence type="ECO:0000259" key="6">
    <source>
        <dbReference type="PROSITE" id="PS50850"/>
    </source>
</evidence>
<evidence type="ECO:0000256" key="4">
    <source>
        <dbReference type="ARBA" id="ARBA00023136"/>
    </source>
</evidence>
<feature type="transmembrane region" description="Helical" evidence="5">
    <location>
        <begin position="116"/>
        <end position="139"/>
    </location>
</feature>
<accession>X0UXU1</accession>
<feature type="transmembrane region" description="Helical" evidence="5">
    <location>
        <begin position="83"/>
        <end position="104"/>
    </location>
</feature>
<dbReference type="InterPro" id="IPR011701">
    <property type="entry name" value="MFS"/>
</dbReference>
<dbReference type="Pfam" id="PF07690">
    <property type="entry name" value="MFS_1"/>
    <property type="match status" value="1"/>
</dbReference>